<dbReference type="STRING" id="690879.TSACC_22239"/>
<gene>
    <name evidence="5" type="ORF">TSACC_22239</name>
</gene>
<dbReference type="InterPro" id="IPR024163">
    <property type="entry name" value="Aerotolerance_reg_N"/>
</dbReference>
<feature type="domain" description="VWFA" evidence="4">
    <location>
        <begin position="89"/>
        <end position="190"/>
    </location>
</feature>
<keyword evidence="2" id="KW-0472">Membrane</keyword>
<dbReference type="RefSeq" id="WP_075079508.1">
    <property type="nucleotide sequence ID" value="NZ_BDCO01000002.1"/>
</dbReference>
<dbReference type="Pfam" id="PF07584">
    <property type="entry name" value="BatA"/>
    <property type="match status" value="1"/>
</dbReference>
<feature type="domain" description="Aerotolerance regulator N-terminal" evidence="3">
    <location>
        <begin position="1"/>
        <end position="76"/>
    </location>
</feature>
<dbReference type="OrthoDB" id="176385at2"/>
<dbReference type="Gene3D" id="3.40.50.410">
    <property type="entry name" value="von Willebrand factor, type A domain"/>
    <property type="match status" value="1"/>
</dbReference>
<dbReference type="InterPro" id="IPR011933">
    <property type="entry name" value="Double_TM_dom"/>
</dbReference>
<evidence type="ECO:0000313" key="5">
    <source>
        <dbReference type="EMBL" id="GAT33820.1"/>
    </source>
</evidence>
<dbReference type="InterPro" id="IPR002035">
    <property type="entry name" value="VWF_A"/>
</dbReference>
<dbReference type="InterPro" id="IPR036465">
    <property type="entry name" value="vWFA_dom_sf"/>
</dbReference>
<dbReference type="AlphaFoldDB" id="A0A146G8I6"/>
<feature type="region of interest" description="Disordered" evidence="1">
    <location>
        <begin position="537"/>
        <end position="562"/>
    </location>
</feature>
<evidence type="ECO:0000259" key="4">
    <source>
        <dbReference type="Pfam" id="PF13519"/>
    </source>
</evidence>
<feature type="transmembrane region" description="Helical" evidence="2">
    <location>
        <begin position="56"/>
        <end position="78"/>
    </location>
</feature>
<dbReference type="PANTHER" id="PTHR37464:SF1">
    <property type="entry name" value="BLL2463 PROTEIN"/>
    <property type="match status" value="1"/>
</dbReference>
<keyword evidence="2 5" id="KW-0812">Transmembrane</keyword>
<proteinExistence type="predicted"/>
<dbReference type="SUPFAM" id="SSF52317">
    <property type="entry name" value="Class I glutamine amidotransferase-like"/>
    <property type="match status" value="1"/>
</dbReference>
<name>A0A146G8I6_TERSA</name>
<dbReference type="InParanoid" id="A0A146G8I6"/>
<organism evidence="5 6">
    <name type="scientific">Terrimicrobium sacchariphilum</name>
    <dbReference type="NCBI Taxonomy" id="690879"/>
    <lineage>
        <taxon>Bacteria</taxon>
        <taxon>Pseudomonadati</taxon>
        <taxon>Verrucomicrobiota</taxon>
        <taxon>Terrimicrobiia</taxon>
        <taxon>Terrimicrobiales</taxon>
        <taxon>Terrimicrobiaceae</taxon>
        <taxon>Terrimicrobium</taxon>
    </lineage>
</organism>
<evidence type="ECO:0000256" key="1">
    <source>
        <dbReference type="SAM" id="MobiDB-lite"/>
    </source>
</evidence>
<comment type="caution">
    <text evidence="5">The sequence shown here is derived from an EMBL/GenBank/DDBJ whole genome shotgun (WGS) entry which is preliminary data.</text>
</comment>
<protein>
    <submittedName>
        <fullName evidence="5">N-terminal double-transmembrane domain-containing protein</fullName>
    </submittedName>
</protein>
<dbReference type="InterPro" id="IPR029062">
    <property type="entry name" value="Class_I_gatase-like"/>
</dbReference>
<evidence type="ECO:0000256" key="2">
    <source>
        <dbReference type="SAM" id="Phobius"/>
    </source>
</evidence>
<dbReference type="Pfam" id="PF13519">
    <property type="entry name" value="VWA_2"/>
    <property type="match status" value="1"/>
</dbReference>
<dbReference type="NCBIfam" id="TIGR02226">
    <property type="entry name" value="two_anch"/>
    <property type="match status" value="1"/>
</dbReference>
<dbReference type="EMBL" id="BDCO01000002">
    <property type="protein sequence ID" value="GAT33820.1"/>
    <property type="molecule type" value="Genomic_DNA"/>
</dbReference>
<dbReference type="Proteomes" id="UP000076023">
    <property type="component" value="Unassembled WGS sequence"/>
</dbReference>
<dbReference type="PANTHER" id="PTHR37464">
    <property type="entry name" value="BLL2463 PROTEIN"/>
    <property type="match status" value="1"/>
</dbReference>
<accession>A0A146G8I6</accession>
<feature type="transmembrane region" description="Helical" evidence="2">
    <location>
        <begin position="6"/>
        <end position="24"/>
    </location>
</feature>
<evidence type="ECO:0000259" key="3">
    <source>
        <dbReference type="Pfam" id="PF07584"/>
    </source>
</evidence>
<keyword evidence="6" id="KW-1185">Reference proteome</keyword>
<keyword evidence="2" id="KW-1133">Transmembrane helix</keyword>
<reference evidence="6" key="1">
    <citation type="journal article" date="2017" name="Genome Announc.">
        <title>Draft Genome Sequence of Terrimicrobium sacchariphilum NM-5T, a Facultative Anaerobic Soil Bacterium of the Class Spartobacteria.</title>
        <authorList>
            <person name="Qiu Y.L."/>
            <person name="Tourlousse D.M."/>
            <person name="Matsuura N."/>
            <person name="Ohashi A."/>
            <person name="Sekiguchi Y."/>
        </authorList>
    </citation>
    <scope>NUCLEOTIDE SEQUENCE [LARGE SCALE GENOMIC DNA]</scope>
    <source>
        <strain evidence="6">NM-5</strain>
    </source>
</reference>
<sequence>MNWLLPGFLAGGLLVGLPVALHFLRSRPKTEIRFPSLRFLGESALRDTRKHRLRRWLTLALRMLVILLLAGAFARPFWKNKQAEHQTAVLVAIDNSMSMQTGQRWEKLRQQALSSLDQLGPGDQAGLLIINPAPRWLVPMTADLATVRSTLQEMKPGFETTRYPAAMRLAAEALAAQSAHKKILVWMADEQRLGWLGATFDRSLPPDIEIQCGAIEPPPERQASITSTRWTPNPKGGTIELSIRLYSPASDERHIEVRSRDTVLATQNVKLAQNAENKVRLQVPFPANQTIEGLKVTMTPDALPADDIAWIVVTPPTSSKVLNEPPPSGTDFLAHALGSTHKLNDNPMEAVAFPESDWPQASVVIAQGGKPFSEHYRANLDRFAKGGGALWIFIDGSQEQRDWLAQRGIHFAERTPENDPWTLRDWDAESPLLSAFGSDGLFSLMDVEFYQGYDLTGDGITPVANWPDGSAAIASVSSGGQRFLICGFPPSREATDWMVRPSFVPFVHQAVRWLASLNSSARDWRIGEMIPLPSEKGTWKTIDSSTQEPPREVSGGVQPQAPGLYEYSDGKSRALYAVNTPVTESDLAPWPDADLLTRLQSQRPGVPAEQHSLAAGPMVSDEVAESQQRLWWWLLAACALGLLAEVALANRTSA</sequence>
<dbReference type="SUPFAM" id="SSF53300">
    <property type="entry name" value="vWA-like"/>
    <property type="match status" value="1"/>
</dbReference>
<evidence type="ECO:0000313" key="6">
    <source>
        <dbReference type="Proteomes" id="UP000076023"/>
    </source>
</evidence>